<feature type="repeat" description="ANK" evidence="3">
    <location>
        <begin position="15"/>
        <end position="47"/>
    </location>
</feature>
<dbReference type="InterPro" id="IPR036770">
    <property type="entry name" value="Ankyrin_rpt-contain_sf"/>
</dbReference>
<dbReference type="STRING" id="1325734.A0A428QSS3"/>
<dbReference type="AlphaFoldDB" id="A0A428QSS3"/>
<protein>
    <submittedName>
        <fullName evidence="4">Uncharacterized protein</fullName>
    </submittedName>
</protein>
<dbReference type="InterPro" id="IPR002110">
    <property type="entry name" value="Ankyrin_rpt"/>
</dbReference>
<evidence type="ECO:0000256" key="3">
    <source>
        <dbReference type="PROSITE-ProRule" id="PRU00023"/>
    </source>
</evidence>
<dbReference type="SMART" id="SM00248">
    <property type="entry name" value="ANK"/>
    <property type="match status" value="4"/>
</dbReference>
<dbReference type="PRINTS" id="PR01415">
    <property type="entry name" value="ANKYRIN"/>
</dbReference>
<feature type="repeat" description="ANK" evidence="3">
    <location>
        <begin position="112"/>
        <end position="140"/>
    </location>
</feature>
<dbReference type="EMBL" id="NKCI01000017">
    <property type="protein sequence ID" value="RSL68329.1"/>
    <property type="molecule type" value="Genomic_DNA"/>
</dbReference>
<name>A0A428QSS3_9HYPO</name>
<keyword evidence="1" id="KW-0677">Repeat</keyword>
<dbReference type="SUPFAM" id="SSF48403">
    <property type="entry name" value="Ankyrin repeat"/>
    <property type="match status" value="2"/>
</dbReference>
<dbReference type="OrthoDB" id="341259at2759"/>
<dbReference type="PANTHER" id="PTHR24198">
    <property type="entry name" value="ANKYRIN REPEAT AND PROTEIN KINASE DOMAIN-CONTAINING PROTEIN"/>
    <property type="match status" value="1"/>
</dbReference>
<keyword evidence="5" id="KW-1185">Reference proteome</keyword>
<evidence type="ECO:0000256" key="1">
    <source>
        <dbReference type="ARBA" id="ARBA00022737"/>
    </source>
</evidence>
<reference evidence="4 5" key="1">
    <citation type="submission" date="2017-06" db="EMBL/GenBank/DDBJ databases">
        <title>Comparative genomic analysis of Ambrosia Fusariam Clade fungi.</title>
        <authorList>
            <person name="Stajich J.E."/>
            <person name="Carrillo J."/>
            <person name="Kijimoto T."/>
            <person name="Eskalen A."/>
            <person name="O'Donnell K."/>
            <person name="Kasson M."/>
        </authorList>
    </citation>
    <scope>NUCLEOTIDE SEQUENCE [LARGE SCALE GENOMIC DNA]</scope>
    <source>
        <strain evidence="4 5">NRRL62584</strain>
    </source>
</reference>
<dbReference type="Gene3D" id="1.25.40.20">
    <property type="entry name" value="Ankyrin repeat-containing domain"/>
    <property type="match status" value="2"/>
</dbReference>
<comment type="caution">
    <text evidence="4">The sequence shown here is derived from an EMBL/GenBank/DDBJ whole genome shotgun (WGS) entry which is preliminary data.</text>
</comment>
<organism evidence="4 5">
    <name type="scientific">Fusarium duplospermum</name>
    <dbReference type="NCBI Taxonomy" id="1325734"/>
    <lineage>
        <taxon>Eukaryota</taxon>
        <taxon>Fungi</taxon>
        <taxon>Dikarya</taxon>
        <taxon>Ascomycota</taxon>
        <taxon>Pezizomycotina</taxon>
        <taxon>Sordariomycetes</taxon>
        <taxon>Hypocreomycetidae</taxon>
        <taxon>Hypocreales</taxon>
        <taxon>Nectriaceae</taxon>
        <taxon>Fusarium</taxon>
        <taxon>Fusarium solani species complex</taxon>
    </lineage>
</organism>
<dbReference type="PANTHER" id="PTHR24198:SF165">
    <property type="entry name" value="ANKYRIN REPEAT-CONTAINING PROTEIN-RELATED"/>
    <property type="match status" value="1"/>
</dbReference>
<dbReference type="PROSITE" id="PS50088">
    <property type="entry name" value="ANK_REPEAT"/>
    <property type="match status" value="2"/>
</dbReference>
<gene>
    <name evidence="4" type="ORF">CEP54_002834</name>
</gene>
<dbReference type="PROSITE" id="PS50297">
    <property type="entry name" value="ANK_REP_REGION"/>
    <property type="match status" value="2"/>
</dbReference>
<accession>A0A428QSS3</accession>
<evidence type="ECO:0000313" key="5">
    <source>
        <dbReference type="Proteomes" id="UP000288168"/>
    </source>
</evidence>
<keyword evidence="2 3" id="KW-0040">ANK repeat</keyword>
<evidence type="ECO:0000256" key="2">
    <source>
        <dbReference type="ARBA" id="ARBA00023043"/>
    </source>
</evidence>
<evidence type="ECO:0000313" key="4">
    <source>
        <dbReference type="EMBL" id="RSL68329.1"/>
    </source>
</evidence>
<sequence>MPVLRSGQGTSPGSFGMTPLHAAAKGGHIDVVHLLIEYGADVEATVAGNLRPLHFANNECVVMALVRHGSSIHPQGKSEVSPLTYVLTTKPHLSAVRCLLQLGCNPNSATSLGFTAADAAVQTGNVEALQLLLNAGLDVSPSISGNNSLIYKAIYCCQNEPPDLTLRLIGLLLGHEISGKGNPQSASATSTHDTKHPWGSWTPFLRVFQQRPSLFVGLLLNAKDAPIGYEIQDADRYLSMAYSLIEHGASLDVHRESSMLLKFFLDHEDDFPQTTERIYMFLLDRLAGVPISHGKDPVARQPIHLLFTRRYSFFDTDTNAVISLRILERLLHLGADPNEPDSGGNTPLALLCQLPVHTHENQKLYISEASRLLVDHGAITSSERKRTLLSAG</sequence>
<proteinExistence type="predicted"/>
<dbReference type="Proteomes" id="UP000288168">
    <property type="component" value="Unassembled WGS sequence"/>
</dbReference>
<dbReference type="Pfam" id="PF00023">
    <property type="entry name" value="Ank"/>
    <property type="match status" value="1"/>
</dbReference>
<dbReference type="Pfam" id="PF12796">
    <property type="entry name" value="Ank_2"/>
    <property type="match status" value="1"/>
</dbReference>